<evidence type="ECO:0000256" key="1">
    <source>
        <dbReference type="SAM" id="MobiDB-lite"/>
    </source>
</evidence>
<keyword evidence="3" id="KW-1185">Reference proteome</keyword>
<comment type="caution">
    <text evidence="2">The sequence shown here is derived from an EMBL/GenBank/DDBJ whole genome shotgun (WGS) entry which is preliminary data.</text>
</comment>
<sequence length="91" mass="10305">MENRIGRKSKHFDYTAPIFIGFWHWRWVSERRAPNDVERSDLVCRALNMSGSNVLTLAWCGSVNTSNHGSKCRCPSQNSPPIASKRGVNLT</sequence>
<evidence type="ECO:0000313" key="2">
    <source>
        <dbReference type="EMBL" id="GBO04410.1"/>
    </source>
</evidence>
<organism evidence="2 3">
    <name type="scientific">Araneus ventricosus</name>
    <name type="common">Orbweaver spider</name>
    <name type="synonym">Epeira ventricosa</name>
    <dbReference type="NCBI Taxonomy" id="182803"/>
    <lineage>
        <taxon>Eukaryota</taxon>
        <taxon>Metazoa</taxon>
        <taxon>Ecdysozoa</taxon>
        <taxon>Arthropoda</taxon>
        <taxon>Chelicerata</taxon>
        <taxon>Arachnida</taxon>
        <taxon>Araneae</taxon>
        <taxon>Araneomorphae</taxon>
        <taxon>Entelegynae</taxon>
        <taxon>Araneoidea</taxon>
        <taxon>Araneidae</taxon>
        <taxon>Araneus</taxon>
    </lineage>
</organism>
<protein>
    <submittedName>
        <fullName evidence="2">Uncharacterized protein</fullName>
    </submittedName>
</protein>
<feature type="compositionally biased region" description="Polar residues" evidence="1">
    <location>
        <begin position="71"/>
        <end position="81"/>
    </location>
</feature>
<proteinExistence type="predicted"/>
<dbReference type="EMBL" id="BGPR01031382">
    <property type="protein sequence ID" value="GBO04410.1"/>
    <property type="molecule type" value="Genomic_DNA"/>
</dbReference>
<feature type="region of interest" description="Disordered" evidence="1">
    <location>
        <begin position="71"/>
        <end position="91"/>
    </location>
</feature>
<accession>A0A4Y2TYA8</accession>
<reference evidence="2 3" key="1">
    <citation type="journal article" date="2019" name="Sci. Rep.">
        <title>Orb-weaving spider Araneus ventricosus genome elucidates the spidroin gene catalogue.</title>
        <authorList>
            <person name="Kono N."/>
            <person name="Nakamura H."/>
            <person name="Ohtoshi R."/>
            <person name="Moran D.A.P."/>
            <person name="Shinohara A."/>
            <person name="Yoshida Y."/>
            <person name="Fujiwara M."/>
            <person name="Mori M."/>
            <person name="Tomita M."/>
            <person name="Arakawa K."/>
        </authorList>
    </citation>
    <scope>NUCLEOTIDE SEQUENCE [LARGE SCALE GENOMIC DNA]</scope>
</reference>
<dbReference type="AlphaFoldDB" id="A0A4Y2TYA8"/>
<evidence type="ECO:0000313" key="3">
    <source>
        <dbReference type="Proteomes" id="UP000499080"/>
    </source>
</evidence>
<name>A0A4Y2TYA8_ARAVE</name>
<dbReference type="Proteomes" id="UP000499080">
    <property type="component" value="Unassembled WGS sequence"/>
</dbReference>
<gene>
    <name evidence="2" type="ORF">AVEN_17957_1</name>
</gene>